<dbReference type="InterPro" id="IPR036397">
    <property type="entry name" value="RNaseH_sf"/>
</dbReference>
<evidence type="ECO:0000313" key="1">
    <source>
        <dbReference type="EMBL" id="SOQ38538.1"/>
    </source>
</evidence>
<dbReference type="PANTHER" id="PTHR47326:SF1">
    <property type="entry name" value="HTH PSQ-TYPE DOMAIN-CONTAINING PROTEIN"/>
    <property type="match status" value="1"/>
</dbReference>
<organism evidence="1">
    <name type="scientific">Spodoptera frugiperda</name>
    <name type="common">Fall armyworm</name>
    <dbReference type="NCBI Taxonomy" id="7108"/>
    <lineage>
        <taxon>Eukaryota</taxon>
        <taxon>Metazoa</taxon>
        <taxon>Ecdysozoa</taxon>
        <taxon>Arthropoda</taxon>
        <taxon>Hexapoda</taxon>
        <taxon>Insecta</taxon>
        <taxon>Pterygota</taxon>
        <taxon>Neoptera</taxon>
        <taxon>Endopterygota</taxon>
        <taxon>Lepidoptera</taxon>
        <taxon>Glossata</taxon>
        <taxon>Ditrysia</taxon>
        <taxon>Noctuoidea</taxon>
        <taxon>Noctuidae</taxon>
        <taxon>Amphipyrinae</taxon>
        <taxon>Spodoptera</taxon>
    </lineage>
</organism>
<proteinExistence type="predicted"/>
<accession>A0A2H1VCG1</accession>
<dbReference type="EMBL" id="ODYU01001818">
    <property type="protein sequence ID" value="SOQ38538.1"/>
    <property type="molecule type" value="Genomic_DNA"/>
</dbReference>
<dbReference type="GO" id="GO:0003676">
    <property type="term" value="F:nucleic acid binding"/>
    <property type="evidence" value="ECO:0007669"/>
    <property type="project" value="InterPro"/>
</dbReference>
<dbReference type="AlphaFoldDB" id="A0A2H1VCG1"/>
<sequence>MWTGILNGKMAFELPDVLNAEIYLNFLQNQLPNLLEDMPLSIFRDMWFQQDGCPAHYSRSVRQFLDEEYSGRWIEGGLALSRGQPAHRI</sequence>
<protein>
    <submittedName>
        <fullName evidence="1">SFRICE_038252</fullName>
    </submittedName>
</protein>
<name>A0A2H1VCG1_SPOFR</name>
<reference evidence="1" key="1">
    <citation type="submission" date="2016-07" db="EMBL/GenBank/DDBJ databases">
        <authorList>
            <person name="Bretaudeau A."/>
        </authorList>
    </citation>
    <scope>NUCLEOTIDE SEQUENCE</scope>
    <source>
        <strain evidence="1">Rice</strain>
        <tissue evidence="1">Whole body</tissue>
    </source>
</reference>
<dbReference type="PANTHER" id="PTHR47326">
    <property type="entry name" value="TRANSPOSABLE ELEMENT TC3 TRANSPOSASE-LIKE PROTEIN"/>
    <property type="match status" value="1"/>
</dbReference>
<gene>
    <name evidence="1" type="ORF">SFRICE_038252</name>
</gene>
<dbReference type="Gene3D" id="3.30.420.10">
    <property type="entry name" value="Ribonuclease H-like superfamily/Ribonuclease H"/>
    <property type="match status" value="1"/>
</dbReference>